<reference evidence="2 3" key="2">
    <citation type="journal article" date="2011" name="ISME J.">
        <title>RNA-seq reveals cooperative metabolic interactions between two termite-gut spirochete species in co-culture.</title>
        <authorList>
            <person name="Rosenthal A.Z."/>
            <person name="Matson E.G."/>
            <person name="Eldar A."/>
            <person name="Leadbetter J.R."/>
        </authorList>
    </citation>
    <scope>NUCLEOTIDE SEQUENCE [LARGE SCALE GENOMIC DNA]</scope>
    <source>
        <strain evidence="3">ATCC BAA-888 / DSM 13862 / ZAS-9</strain>
    </source>
</reference>
<evidence type="ECO:0000259" key="1">
    <source>
        <dbReference type="Pfam" id="PF02464"/>
    </source>
</evidence>
<dbReference type="EMBL" id="CP001841">
    <property type="protein sequence ID" value="AEF80572.1"/>
    <property type="molecule type" value="Genomic_DNA"/>
</dbReference>
<sequence>MAKAEILVERLKAAGKFLAAAESCTAGMAADMIARVPGASAVFWGSFVTYTLDAKMKMLGVSRECLQKHGAVSRETACAMAQGALEKSGADFAFSVTGLAGPDGDGSPNPVGLVWIGLARQGIEARAACFHFTGDRNEVRQRAAETAIEELLKYIESTLEKTQQ</sequence>
<evidence type="ECO:0000313" key="3">
    <source>
        <dbReference type="Proteomes" id="UP000009222"/>
    </source>
</evidence>
<dbReference type="Gene3D" id="3.90.950.20">
    <property type="entry name" value="CinA-like"/>
    <property type="match status" value="1"/>
</dbReference>
<dbReference type="InterPro" id="IPR008136">
    <property type="entry name" value="CinA_C"/>
</dbReference>
<accession>F5YFG3</accession>
<reference evidence="3" key="1">
    <citation type="submission" date="2009-12" db="EMBL/GenBank/DDBJ databases">
        <title>Complete sequence of Treponema azotonutricium strain ZAS-9.</title>
        <authorList>
            <person name="Tetu S.G."/>
            <person name="Matson E."/>
            <person name="Ren Q."/>
            <person name="Seshadri R."/>
            <person name="Elbourne L."/>
            <person name="Hassan K.A."/>
            <person name="Durkin A."/>
            <person name="Radune D."/>
            <person name="Mohamoud Y."/>
            <person name="Shay R."/>
            <person name="Jin S."/>
            <person name="Zhang X."/>
            <person name="Lucey K."/>
            <person name="Ballor N.R."/>
            <person name="Ottesen E."/>
            <person name="Rosenthal R."/>
            <person name="Allen A."/>
            <person name="Leadbetter J.R."/>
            <person name="Paulsen I.T."/>
        </authorList>
    </citation>
    <scope>NUCLEOTIDE SEQUENCE [LARGE SCALE GENOMIC DNA]</scope>
    <source>
        <strain evidence="3">ATCC BAA-888 / DSM 13862 / ZAS-9</strain>
    </source>
</reference>
<dbReference type="eggNOG" id="COG1546">
    <property type="taxonomic scope" value="Bacteria"/>
</dbReference>
<evidence type="ECO:0000313" key="2">
    <source>
        <dbReference type="EMBL" id="AEF80572.1"/>
    </source>
</evidence>
<dbReference type="SUPFAM" id="SSF142433">
    <property type="entry name" value="CinA-like"/>
    <property type="match status" value="1"/>
</dbReference>
<dbReference type="HOGENOM" id="CLU_030805_1_2_12"/>
<dbReference type="AlphaFoldDB" id="F5YFG3"/>
<feature type="domain" description="CinA C-terminal" evidence="1">
    <location>
        <begin position="4"/>
        <end position="154"/>
    </location>
</feature>
<dbReference type="NCBIfam" id="TIGR00199">
    <property type="entry name" value="PncC_domain"/>
    <property type="match status" value="1"/>
</dbReference>
<dbReference type="InParanoid" id="F5YFG3"/>
<gene>
    <name evidence="2" type="ordered locus">TREAZ_0114</name>
</gene>
<dbReference type="KEGG" id="taz:TREAZ_0114"/>
<dbReference type="RefSeq" id="WP_015711808.1">
    <property type="nucleotide sequence ID" value="NC_015577.1"/>
</dbReference>
<dbReference type="STRING" id="545695.TREAZ_0114"/>
<name>F5YFG3_LEAAZ</name>
<proteinExistence type="predicted"/>
<dbReference type="Proteomes" id="UP000009222">
    <property type="component" value="Chromosome"/>
</dbReference>
<protein>
    <submittedName>
        <fullName evidence="2">Competence/damage-inducible protein CinA C-terminal domain protein</fullName>
    </submittedName>
</protein>
<keyword evidence="3" id="KW-1185">Reference proteome</keyword>
<dbReference type="OrthoDB" id="9801454at2"/>
<dbReference type="Pfam" id="PF02464">
    <property type="entry name" value="CinA"/>
    <property type="match status" value="1"/>
</dbReference>
<organism evidence="2 3">
    <name type="scientific">Leadbettera azotonutricia (strain ATCC BAA-888 / DSM 13862 / ZAS-9)</name>
    <name type="common">Treponema azotonutricium</name>
    <dbReference type="NCBI Taxonomy" id="545695"/>
    <lineage>
        <taxon>Bacteria</taxon>
        <taxon>Pseudomonadati</taxon>
        <taxon>Spirochaetota</taxon>
        <taxon>Spirochaetia</taxon>
        <taxon>Spirochaetales</taxon>
        <taxon>Breznakiellaceae</taxon>
        <taxon>Leadbettera</taxon>
    </lineage>
</organism>
<dbReference type="InterPro" id="IPR036653">
    <property type="entry name" value="CinA-like_C"/>
</dbReference>